<feature type="domain" description="HTH lysR-type" evidence="6">
    <location>
        <begin position="1"/>
        <end position="58"/>
    </location>
</feature>
<keyword evidence="5" id="KW-0804">Transcription</keyword>
<dbReference type="Gene3D" id="3.40.190.10">
    <property type="entry name" value="Periplasmic binding protein-like II"/>
    <property type="match status" value="2"/>
</dbReference>
<keyword evidence="3" id="KW-0238">DNA-binding</keyword>
<evidence type="ECO:0000313" key="8">
    <source>
        <dbReference type="Proteomes" id="UP000221024"/>
    </source>
</evidence>
<dbReference type="CDD" id="cd08411">
    <property type="entry name" value="PBP2_OxyR"/>
    <property type="match status" value="1"/>
</dbReference>
<comment type="caution">
    <text evidence="7">The sequence shown here is derived from an EMBL/GenBank/DDBJ whole genome shotgun (WGS) entry which is preliminary data.</text>
</comment>
<dbReference type="InterPro" id="IPR000847">
    <property type="entry name" value="LysR_HTH_N"/>
</dbReference>
<dbReference type="GO" id="GO:0003700">
    <property type="term" value="F:DNA-binding transcription factor activity"/>
    <property type="evidence" value="ECO:0007669"/>
    <property type="project" value="InterPro"/>
</dbReference>
<dbReference type="Proteomes" id="UP000221024">
    <property type="component" value="Unassembled WGS sequence"/>
</dbReference>
<keyword evidence="4" id="KW-0010">Activator</keyword>
<keyword evidence="8" id="KW-1185">Reference proteome</keyword>
<evidence type="ECO:0000259" key="6">
    <source>
        <dbReference type="PROSITE" id="PS50931"/>
    </source>
</evidence>
<accession>A0A2H3P0V6</accession>
<dbReference type="EMBL" id="PDEP01000001">
    <property type="protein sequence ID" value="PEN09200.1"/>
    <property type="molecule type" value="Genomic_DNA"/>
</dbReference>
<dbReference type="InterPro" id="IPR036390">
    <property type="entry name" value="WH_DNA-bd_sf"/>
</dbReference>
<dbReference type="Pfam" id="PF00126">
    <property type="entry name" value="HTH_1"/>
    <property type="match status" value="1"/>
</dbReference>
<dbReference type="PROSITE" id="PS50931">
    <property type="entry name" value="HTH_LYSR"/>
    <property type="match status" value="1"/>
</dbReference>
<dbReference type="Gene3D" id="1.10.10.10">
    <property type="entry name" value="Winged helix-like DNA-binding domain superfamily/Winged helix DNA-binding domain"/>
    <property type="match status" value="1"/>
</dbReference>
<dbReference type="InterPro" id="IPR005119">
    <property type="entry name" value="LysR_subst-bd"/>
</dbReference>
<evidence type="ECO:0000256" key="3">
    <source>
        <dbReference type="ARBA" id="ARBA00023125"/>
    </source>
</evidence>
<dbReference type="OrthoDB" id="9803735at2"/>
<dbReference type="RefSeq" id="WP_098060600.1">
    <property type="nucleotide sequence ID" value="NZ_PDEP01000001.1"/>
</dbReference>
<evidence type="ECO:0000256" key="1">
    <source>
        <dbReference type="ARBA" id="ARBA00009437"/>
    </source>
</evidence>
<proteinExistence type="inferred from homology"/>
<keyword evidence="2" id="KW-0805">Transcription regulation</keyword>
<organism evidence="7 8">
    <name type="scientific">Longimonas halophila</name>
    <dbReference type="NCBI Taxonomy" id="1469170"/>
    <lineage>
        <taxon>Bacteria</taxon>
        <taxon>Pseudomonadati</taxon>
        <taxon>Rhodothermota</taxon>
        <taxon>Rhodothermia</taxon>
        <taxon>Rhodothermales</taxon>
        <taxon>Salisaetaceae</taxon>
        <taxon>Longimonas</taxon>
    </lineage>
</organism>
<comment type="similarity">
    <text evidence="1">Belongs to the LysR transcriptional regulatory family.</text>
</comment>
<dbReference type="SUPFAM" id="SSF46785">
    <property type="entry name" value="Winged helix' DNA-binding domain"/>
    <property type="match status" value="1"/>
</dbReference>
<evidence type="ECO:0000256" key="2">
    <source>
        <dbReference type="ARBA" id="ARBA00023015"/>
    </source>
</evidence>
<dbReference type="SUPFAM" id="SSF53850">
    <property type="entry name" value="Periplasmic binding protein-like II"/>
    <property type="match status" value="1"/>
</dbReference>
<gene>
    <name evidence="7" type="ORF">CRI93_00255</name>
</gene>
<dbReference type="PANTHER" id="PTHR30346:SF26">
    <property type="entry name" value="HYDROGEN PEROXIDE-INDUCIBLE GENES ACTIVATOR"/>
    <property type="match status" value="1"/>
</dbReference>
<evidence type="ECO:0000313" key="7">
    <source>
        <dbReference type="EMBL" id="PEN09200.1"/>
    </source>
</evidence>
<dbReference type="GO" id="GO:0032993">
    <property type="term" value="C:protein-DNA complex"/>
    <property type="evidence" value="ECO:0007669"/>
    <property type="project" value="TreeGrafter"/>
</dbReference>
<protein>
    <submittedName>
        <fullName evidence="7">Transcriptional regulator</fullName>
    </submittedName>
</protein>
<dbReference type="Pfam" id="PF03466">
    <property type="entry name" value="LysR_substrate"/>
    <property type="match status" value="1"/>
</dbReference>
<reference evidence="7 8" key="1">
    <citation type="submission" date="2017-10" db="EMBL/GenBank/DDBJ databases">
        <title>Draft genome of Longimonas halophila.</title>
        <authorList>
            <person name="Goh K.M."/>
            <person name="Shamsir M.S."/>
            <person name="Lim S.W."/>
        </authorList>
    </citation>
    <scope>NUCLEOTIDE SEQUENCE [LARGE SCALE GENOMIC DNA]</scope>
    <source>
        <strain evidence="7 8">KCTC 42399</strain>
    </source>
</reference>
<dbReference type="PRINTS" id="PR00039">
    <property type="entry name" value="HTHLYSR"/>
</dbReference>
<dbReference type="AlphaFoldDB" id="A0A2H3P0V6"/>
<dbReference type="InterPro" id="IPR036388">
    <property type="entry name" value="WH-like_DNA-bd_sf"/>
</dbReference>
<dbReference type="FunFam" id="1.10.10.10:FF:000001">
    <property type="entry name" value="LysR family transcriptional regulator"/>
    <property type="match status" value="1"/>
</dbReference>
<dbReference type="PANTHER" id="PTHR30346">
    <property type="entry name" value="TRANSCRIPTIONAL DUAL REGULATOR HCAR-RELATED"/>
    <property type="match status" value="1"/>
</dbReference>
<evidence type="ECO:0000256" key="5">
    <source>
        <dbReference type="ARBA" id="ARBA00023163"/>
    </source>
</evidence>
<evidence type="ECO:0000256" key="4">
    <source>
        <dbReference type="ARBA" id="ARBA00023159"/>
    </source>
</evidence>
<name>A0A2H3P0V6_9BACT</name>
<dbReference type="GO" id="GO:0003677">
    <property type="term" value="F:DNA binding"/>
    <property type="evidence" value="ECO:0007669"/>
    <property type="project" value="UniProtKB-KW"/>
</dbReference>
<sequence length="306" mass="34035">MTFTQLTYLVALDEHRHFSQAAEACHVSQPTLSVQLRKLEDELGVALLDRSHQPIVPTGAGERLIAQARTVLAERDRLQALAEEVQERVTGTLRLGLLPTLSPYLIPLILPALETAYPDMTLVLREWPTAEVLDALQRDILDVGLIATDEAGSDFHVEPLFTEPFVGYVAPDHRLTDCSPLDVSALSLDDLWLLSEGHCFRDQVLQICSRHPKDTSSHARLKSGSLETLVRLVQRSGGMTLLPALATCHMSEHEQSTYVRQFASPPPSRTIRLVTRRRHKERLLHALKDTVRAILSDVCGDILPCG</sequence>